<dbReference type="PANTHER" id="PTHR43877:SF1">
    <property type="entry name" value="ACETYLTRANSFERASE"/>
    <property type="match status" value="1"/>
</dbReference>
<gene>
    <name evidence="4" type="ORF">GJB61_04895</name>
</gene>
<dbReference type="InterPro" id="IPR050832">
    <property type="entry name" value="Bact_Acetyltransf"/>
</dbReference>
<dbReference type="RefSeq" id="WP_154117366.1">
    <property type="nucleotide sequence ID" value="NZ_WJXB01000002.1"/>
</dbReference>
<keyword evidence="5" id="KW-1185">Reference proteome</keyword>
<dbReference type="InterPro" id="IPR016181">
    <property type="entry name" value="Acyl_CoA_acyltransferase"/>
</dbReference>
<keyword evidence="1 4" id="KW-0808">Transferase</keyword>
<evidence type="ECO:0000256" key="2">
    <source>
        <dbReference type="ARBA" id="ARBA00023315"/>
    </source>
</evidence>
<evidence type="ECO:0000256" key="1">
    <source>
        <dbReference type="ARBA" id="ARBA00022679"/>
    </source>
</evidence>
<dbReference type="InterPro" id="IPR000182">
    <property type="entry name" value="GNAT_dom"/>
</dbReference>
<name>A0A7X2L0R0_9BACL</name>
<comment type="caution">
    <text evidence="4">The sequence shown here is derived from an EMBL/GenBank/DDBJ whole genome shotgun (WGS) entry which is preliminary data.</text>
</comment>
<dbReference type="Pfam" id="PF00583">
    <property type="entry name" value="Acetyltransf_1"/>
    <property type="match status" value="1"/>
</dbReference>
<evidence type="ECO:0000259" key="3">
    <source>
        <dbReference type="PROSITE" id="PS51186"/>
    </source>
</evidence>
<dbReference type="GO" id="GO:0016747">
    <property type="term" value="F:acyltransferase activity, transferring groups other than amino-acyl groups"/>
    <property type="evidence" value="ECO:0007669"/>
    <property type="project" value="InterPro"/>
</dbReference>
<evidence type="ECO:0000313" key="5">
    <source>
        <dbReference type="Proteomes" id="UP000463051"/>
    </source>
</evidence>
<organism evidence="4 5">
    <name type="scientific">Paenibacillus monticola</name>
    <dbReference type="NCBI Taxonomy" id="2666075"/>
    <lineage>
        <taxon>Bacteria</taxon>
        <taxon>Bacillati</taxon>
        <taxon>Bacillota</taxon>
        <taxon>Bacilli</taxon>
        <taxon>Bacillales</taxon>
        <taxon>Paenibacillaceae</taxon>
        <taxon>Paenibacillus</taxon>
    </lineage>
</organism>
<proteinExistence type="predicted"/>
<dbReference type="PROSITE" id="PS51186">
    <property type="entry name" value="GNAT"/>
    <property type="match status" value="1"/>
</dbReference>
<sequence length="185" mass="21580">MFNIHNLRFISLSISDLKQGLLDSFNRYQEVSYVWRTVEGERKLVWMPFIDNWDQSTKDEIIAENFHFCLSNGGRVICAEYNGEVIAFASLLRDLFGSEQQYADLMQLHVSHEFRHLGLGRKLFDMCVEQAEQWGASKLYISAHSSKETQAFYRSMGCVDALEVNEHHVELEPFDCQLEYALLRK</sequence>
<dbReference type="PANTHER" id="PTHR43877">
    <property type="entry name" value="AMINOALKYLPHOSPHONATE N-ACETYLTRANSFERASE-RELATED-RELATED"/>
    <property type="match status" value="1"/>
</dbReference>
<dbReference type="AlphaFoldDB" id="A0A7X2L0R0"/>
<protein>
    <submittedName>
        <fullName evidence="4">GNAT family N-acetyltransferase</fullName>
    </submittedName>
</protein>
<dbReference type="SUPFAM" id="SSF55729">
    <property type="entry name" value="Acyl-CoA N-acyltransferases (Nat)"/>
    <property type="match status" value="1"/>
</dbReference>
<reference evidence="4 5" key="1">
    <citation type="submission" date="2019-11" db="EMBL/GenBank/DDBJ databases">
        <title>Paenibacillus monticola sp. nov., a novel PGPR strain isolated from mountain sample in China.</title>
        <authorList>
            <person name="Zhao Q."/>
            <person name="Li H.-P."/>
            <person name="Zhang J.-L."/>
        </authorList>
    </citation>
    <scope>NUCLEOTIDE SEQUENCE [LARGE SCALE GENOMIC DNA]</scope>
    <source>
        <strain evidence="4 5">LC-T2</strain>
    </source>
</reference>
<dbReference type="EMBL" id="WJXB01000002">
    <property type="protein sequence ID" value="MRN52330.1"/>
    <property type="molecule type" value="Genomic_DNA"/>
</dbReference>
<dbReference type="Proteomes" id="UP000463051">
    <property type="component" value="Unassembled WGS sequence"/>
</dbReference>
<evidence type="ECO:0000313" key="4">
    <source>
        <dbReference type="EMBL" id="MRN52330.1"/>
    </source>
</evidence>
<dbReference type="CDD" id="cd04301">
    <property type="entry name" value="NAT_SF"/>
    <property type="match status" value="1"/>
</dbReference>
<dbReference type="Gene3D" id="3.40.630.30">
    <property type="match status" value="1"/>
</dbReference>
<feature type="domain" description="N-acetyltransferase" evidence="3">
    <location>
        <begin position="36"/>
        <end position="185"/>
    </location>
</feature>
<keyword evidence="2" id="KW-0012">Acyltransferase</keyword>
<accession>A0A7X2L0R0</accession>